<gene>
    <name evidence="3" type="ORF">A2261_03005</name>
</gene>
<comment type="caution">
    <text evidence="3">The sequence shown here is derived from an EMBL/GenBank/DDBJ whole genome shotgun (WGS) entry which is preliminary data.</text>
</comment>
<feature type="compositionally biased region" description="Low complexity" evidence="1">
    <location>
        <begin position="21"/>
        <end position="32"/>
    </location>
</feature>
<evidence type="ECO:0000313" key="3">
    <source>
        <dbReference type="EMBL" id="OGH84581.1"/>
    </source>
</evidence>
<dbReference type="Proteomes" id="UP000177803">
    <property type="component" value="Unassembled WGS sequence"/>
</dbReference>
<feature type="compositionally biased region" description="Polar residues" evidence="1">
    <location>
        <begin position="1"/>
        <end position="20"/>
    </location>
</feature>
<sequence length="413" mass="44652">MPPTSAKTETEPSSETAPSHTTQTKNQTQRRTPVATQTEPEISAPQPTNFDQPPPPSSQSQGDISQPEGAEETKPEEKTKKPSAQPTAETATGEAPPSAPPTPSDETGKQPNEILPTEAKKELTTNEQVGAGADMAKDQNRERRNAAEEQAPAQPETPGAPTAGENANAIPKDTEAPLVAQDEYSRPIDEKSTGAPAGTGGEPATINNTQAAAGDVARDRQQRIKQLQNERKDLETTIKEFEKGVNSILKPPPFQFSFTSSWAIMLAKTMVRSALNNISGQMNQKKGRAKLAILKTAVTTLLFLKISLTILKKTAALIETLQMWGWAVGATAVETLGISLIILIPLLPVFLIIGMVLDIGKMPATFKPVIKKVTDLSEKFKLAIKEEEKKLNAKTRLQQVKKELKILLPINKK</sequence>
<feature type="compositionally biased region" description="Low complexity" evidence="1">
    <location>
        <begin position="148"/>
        <end position="164"/>
    </location>
</feature>
<proteinExistence type="predicted"/>
<evidence type="ECO:0000256" key="1">
    <source>
        <dbReference type="SAM" id="MobiDB-lite"/>
    </source>
</evidence>
<feature type="compositionally biased region" description="Polar residues" evidence="1">
    <location>
        <begin position="34"/>
        <end position="51"/>
    </location>
</feature>
<keyword evidence="2" id="KW-1133">Transmembrane helix</keyword>
<organism evidence="3 4">
    <name type="scientific">Candidatus Magasanikbacteria bacterium RIFOXYA2_FULL_44_8</name>
    <dbReference type="NCBI Taxonomy" id="1798696"/>
    <lineage>
        <taxon>Bacteria</taxon>
        <taxon>Candidatus Magasanikiibacteriota</taxon>
    </lineage>
</organism>
<reference evidence="3 4" key="1">
    <citation type="journal article" date="2016" name="Nat. Commun.">
        <title>Thousands of microbial genomes shed light on interconnected biogeochemical processes in an aquifer system.</title>
        <authorList>
            <person name="Anantharaman K."/>
            <person name="Brown C.T."/>
            <person name="Hug L.A."/>
            <person name="Sharon I."/>
            <person name="Castelle C.J."/>
            <person name="Probst A.J."/>
            <person name="Thomas B.C."/>
            <person name="Singh A."/>
            <person name="Wilkins M.J."/>
            <person name="Karaoz U."/>
            <person name="Brodie E.L."/>
            <person name="Williams K.H."/>
            <person name="Hubbard S.S."/>
            <person name="Banfield J.F."/>
        </authorList>
    </citation>
    <scope>NUCLEOTIDE SEQUENCE [LARGE SCALE GENOMIC DNA]</scope>
</reference>
<feature type="compositionally biased region" description="Basic and acidic residues" evidence="1">
    <location>
        <begin position="71"/>
        <end position="80"/>
    </location>
</feature>
<dbReference type="EMBL" id="MFQR01000012">
    <property type="protein sequence ID" value="OGH84581.1"/>
    <property type="molecule type" value="Genomic_DNA"/>
</dbReference>
<keyword evidence="2" id="KW-0812">Transmembrane</keyword>
<evidence type="ECO:0000313" key="4">
    <source>
        <dbReference type="Proteomes" id="UP000177803"/>
    </source>
</evidence>
<keyword evidence="2" id="KW-0472">Membrane</keyword>
<protein>
    <submittedName>
        <fullName evidence="3">Uncharacterized protein</fullName>
    </submittedName>
</protein>
<feature type="region of interest" description="Disordered" evidence="1">
    <location>
        <begin position="188"/>
        <end position="222"/>
    </location>
</feature>
<feature type="transmembrane region" description="Helical" evidence="2">
    <location>
        <begin position="292"/>
        <end position="311"/>
    </location>
</feature>
<name>A0A1F6NL06_9BACT</name>
<feature type="compositionally biased region" description="Basic and acidic residues" evidence="1">
    <location>
        <begin position="135"/>
        <end position="147"/>
    </location>
</feature>
<feature type="transmembrane region" description="Helical" evidence="2">
    <location>
        <begin position="323"/>
        <end position="353"/>
    </location>
</feature>
<dbReference type="AlphaFoldDB" id="A0A1F6NL06"/>
<feature type="region of interest" description="Disordered" evidence="1">
    <location>
        <begin position="1"/>
        <end position="171"/>
    </location>
</feature>
<accession>A0A1F6NL06</accession>
<evidence type="ECO:0000256" key="2">
    <source>
        <dbReference type="SAM" id="Phobius"/>
    </source>
</evidence>
<feature type="compositionally biased region" description="Low complexity" evidence="1">
    <location>
        <begin position="58"/>
        <end position="67"/>
    </location>
</feature>